<evidence type="ECO:0000313" key="2">
    <source>
        <dbReference type="EMBL" id="ETO83172.1"/>
    </source>
</evidence>
<evidence type="ECO:0000313" key="3">
    <source>
        <dbReference type="Proteomes" id="UP000028582"/>
    </source>
</evidence>
<dbReference type="EMBL" id="ANJA01000548">
    <property type="protein sequence ID" value="ETO83172.1"/>
    <property type="molecule type" value="Genomic_DNA"/>
</dbReference>
<accession>A0A081AWB1</accession>
<feature type="region of interest" description="Disordered" evidence="1">
    <location>
        <begin position="1063"/>
        <end position="1086"/>
    </location>
</feature>
<name>A0A081AWB1_PHYNI</name>
<protein>
    <recommendedName>
        <fullName evidence="4">CCHC-type domain-containing protein</fullName>
    </recommendedName>
</protein>
<reference evidence="2 3" key="1">
    <citation type="submission" date="2013-11" db="EMBL/GenBank/DDBJ databases">
        <title>The Genome Sequence of Phytophthora parasitica P1976.</title>
        <authorList>
            <consortium name="The Broad Institute Genomics Platform"/>
            <person name="Russ C."/>
            <person name="Tyler B."/>
            <person name="Panabieres F."/>
            <person name="Shan W."/>
            <person name="Tripathy S."/>
            <person name="Grunwald N."/>
            <person name="Machado M."/>
            <person name="Johnson C.S."/>
            <person name="Walker B."/>
            <person name="Young S."/>
            <person name="Zeng Q."/>
            <person name="Gargeya S."/>
            <person name="Fitzgerald M."/>
            <person name="Haas B."/>
            <person name="Abouelleil A."/>
            <person name="Allen A.W."/>
            <person name="Alvarado L."/>
            <person name="Arachchi H.M."/>
            <person name="Berlin A.M."/>
            <person name="Chapman S.B."/>
            <person name="Gainer-Dewar J."/>
            <person name="Goldberg J."/>
            <person name="Griggs A."/>
            <person name="Gujja S."/>
            <person name="Hansen M."/>
            <person name="Howarth C."/>
            <person name="Imamovic A."/>
            <person name="Ireland A."/>
            <person name="Larimer J."/>
            <person name="McCowan C."/>
            <person name="Murphy C."/>
            <person name="Pearson M."/>
            <person name="Poon T.W."/>
            <person name="Priest M."/>
            <person name="Roberts A."/>
            <person name="Saif S."/>
            <person name="Shea T."/>
            <person name="Sisk P."/>
            <person name="Sykes S."/>
            <person name="Wortman J."/>
            <person name="Nusbaum C."/>
            <person name="Birren B."/>
        </authorList>
    </citation>
    <scope>NUCLEOTIDE SEQUENCE [LARGE SCALE GENOMIC DNA]</scope>
    <source>
        <strain evidence="2 3">P1976</strain>
    </source>
</reference>
<feature type="region of interest" description="Disordered" evidence="1">
    <location>
        <begin position="665"/>
        <end position="716"/>
    </location>
</feature>
<gene>
    <name evidence="2" type="ORF">F444_02761</name>
</gene>
<comment type="caution">
    <text evidence="2">The sequence shown here is derived from an EMBL/GenBank/DDBJ whole genome shotgun (WGS) entry which is preliminary data.</text>
</comment>
<dbReference type="OrthoDB" id="121416at2759"/>
<feature type="compositionally biased region" description="Polar residues" evidence="1">
    <location>
        <begin position="679"/>
        <end position="716"/>
    </location>
</feature>
<organism evidence="2 3">
    <name type="scientific">Phytophthora nicotianae P1976</name>
    <dbReference type="NCBI Taxonomy" id="1317066"/>
    <lineage>
        <taxon>Eukaryota</taxon>
        <taxon>Sar</taxon>
        <taxon>Stramenopiles</taxon>
        <taxon>Oomycota</taxon>
        <taxon>Peronosporomycetes</taxon>
        <taxon>Peronosporales</taxon>
        <taxon>Peronosporaceae</taxon>
        <taxon>Phytophthora</taxon>
    </lineage>
</organism>
<evidence type="ECO:0008006" key="4">
    <source>
        <dbReference type="Google" id="ProtNLM"/>
    </source>
</evidence>
<feature type="compositionally biased region" description="Polar residues" evidence="1">
    <location>
        <begin position="48"/>
        <end position="79"/>
    </location>
</feature>
<proteinExistence type="predicted"/>
<sequence length="1401" mass="160141">MESSLALHDHRPPPAPPDDGDTQEEKCNRACNGVIDLTTPMDTDERQPGTQGESLNTENQLSVQIPLTQPSELGTSQNEPNREDDNQPDPEPNGSDNESMAASSEPPVYDDADMEPLSFHEMYAYLKSQLKGLPLDQAKGVDCVEDYMQQLFTEVFENHTEEWLPPQRRHYPDLEPDELEKLLNLFLTDIKEPNADARKWRARLQTLTRSIYKSRSSLKETLDVLEKTTQAKPAPTVNPWARKLQQDTGSRRNAETGTAPSTYRFLKEVYSEEEITELRSICETRYRYPRNLRKPTAQEERIITGLVEGTILCPRLPDFLKRICNHQAFRRIQNTIRAQVEGDLILQLDPKFKIYPQFQNRKRLTSEFLLGIDNSANDTNKVITMLQEAKQICYEQGKHAIHLIFYTREAATKWGKEFSRLLFRNRHFPLQNAHEPVQDTATASGTRAERVWARQVGADGIPDEQPRDRYHVRLMNLSRFLDEAAIDEYIRTHFGGVYSTYQEPTIGDQILQTDTWDIFFKSPHCPEFLEGIRFLDWEGTKILVHHISRSPASPCFSCGGHGHMRPMCTVTDDFWRTHYCRTVTAADIATLSPQPSTITSVSELATLWEEEIRLERKHQPLSGSKTTKITTSEPTYLVQRNTAVHVKGLPRNQVAAPQWQIAGNPRRTPVQYDQKEGSPTKSRATAATENYRPTSKNMKTASTDNQPSQAEASQQGQTITAEVFNLCRQRTAEMAKQRERIDKQITEKRVEVPMAATERCRKVRIPTYPNKEVTANQVFEDCGIEEQQTPKTGNCQYYAVAMALLNRGFTTKADIAALESLTSKLKRGIEAAADHFFEEEFPHDVRAAFLGSLAIREKKEDPKRLPKLTEDQSRDELKSYIKELSRTSSKLESTLEYRYWGTDITMRMLAKILHRQIFLVAAPKGLAKAIYEIFDPADVKKNGESFSSVKERIFYSGQPRRWINELQKTCRSEAVQSSTPIVILLNGNHYSWLKFDTRMNTEEEDDMEIVTETPKGYHDASLTTIVEEDTAMEEVDVVEERDEPTEMEVIEAIGGERKEELLTFPTEGIAGQAPSTKRQLREADLSGSRTLDDWARKLDVEPSELHGQQNELQQITSTYTTSQTNSSADQESEWAPSPEKEDQSKKSSNSGSGRFNSEGLTLGTNRLREKALKQEWNRKAESWKTSTDASCPSLPATNAHWMEAVRTTPRELLQLLQDFSSPDYVLSTMTDAVLDEWTLETRRDCLTECIEALILTSTQPDTVEWLSEWRDRFLSQDRTGANGFNLYPKRFWEWMKKNKYGESELLKLCRGSERQKLSRLILVSYVYRSELLEICSEKTSFPKTTKEHLHVLFGVLQDHPELHSAIHSKDTTGYWAALETKLSVLSLRPNEQARGQSNLSN</sequence>
<evidence type="ECO:0000256" key="1">
    <source>
        <dbReference type="SAM" id="MobiDB-lite"/>
    </source>
</evidence>
<dbReference type="Proteomes" id="UP000028582">
    <property type="component" value="Unassembled WGS sequence"/>
</dbReference>
<feature type="region of interest" description="Disordered" evidence="1">
    <location>
        <begin position="1"/>
        <end position="113"/>
    </location>
</feature>
<dbReference type="Gene3D" id="3.90.70.80">
    <property type="match status" value="1"/>
</dbReference>
<feature type="region of interest" description="Disordered" evidence="1">
    <location>
        <begin position="1119"/>
        <end position="1167"/>
    </location>
</feature>
<feature type="compositionally biased region" description="Polar residues" evidence="1">
    <location>
        <begin position="1146"/>
        <end position="1164"/>
    </location>
</feature>